<protein>
    <recommendedName>
        <fullName evidence="8">MotA/TolQ/ExbB proton channel domain-containing protein</fullName>
    </recommendedName>
</protein>
<gene>
    <name evidence="9" type="ORF">ENSA7_11700</name>
</gene>
<keyword evidence="6" id="KW-0813">Transport</keyword>
<evidence type="ECO:0000256" key="7">
    <source>
        <dbReference type="SAM" id="Phobius"/>
    </source>
</evidence>
<evidence type="ECO:0000259" key="8">
    <source>
        <dbReference type="Pfam" id="PF01618"/>
    </source>
</evidence>
<name>A0A2S9YVS0_9BACT</name>
<dbReference type="Pfam" id="PF01618">
    <property type="entry name" value="MotA_ExbB"/>
    <property type="match status" value="1"/>
</dbReference>
<comment type="similarity">
    <text evidence="6">Belongs to the exbB/tolQ family.</text>
</comment>
<evidence type="ECO:0000256" key="6">
    <source>
        <dbReference type="RuleBase" id="RU004057"/>
    </source>
</evidence>
<sequence length="194" mass="20983">MGISTLFDPLSVLVLAAVLGMTGTSALWFRQGQQAFDQVVGALEVLRQIAGQLADDHPIRRRLEAAPVVDLSFEEITRLLDGKGPSRAGPAARALVRLNERIAWIERFAQFAVHLGILGTVFALLSSDPTDLEGFRARLPTALGTTFWGLIGALMLSAVAGTCESLIERARLHVRMALLEGLEQRSDQGPVQSK</sequence>
<comment type="caution">
    <text evidence="9">The sequence shown here is derived from an EMBL/GenBank/DDBJ whole genome shotgun (WGS) entry which is preliminary data.</text>
</comment>
<keyword evidence="2" id="KW-1003">Cell membrane</keyword>
<dbReference type="AlphaFoldDB" id="A0A2S9YVS0"/>
<dbReference type="InterPro" id="IPR002898">
    <property type="entry name" value="MotA_ExbB_proton_chnl"/>
</dbReference>
<dbReference type="Proteomes" id="UP000238823">
    <property type="component" value="Unassembled WGS sequence"/>
</dbReference>
<keyword evidence="6" id="KW-0653">Protein transport</keyword>
<dbReference type="GO" id="GO:0005886">
    <property type="term" value="C:plasma membrane"/>
    <property type="evidence" value="ECO:0007669"/>
    <property type="project" value="UniProtKB-SubCell"/>
</dbReference>
<evidence type="ECO:0000256" key="5">
    <source>
        <dbReference type="ARBA" id="ARBA00023136"/>
    </source>
</evidence>
<keyword evidence="3 7" id="KW-0812">Transmembrane</keyword>
<proteinExistence type="inferred from homology"/>
<comment type="subcellular location">
    <subcellularLocation>
        <location evidence="1">Cell membrane</location>
        <topology evidence="1">Multi-pass membrane protein</topology>
    </subcellularLocation>
    <subcellularLocation>
        <location evidence="6">Membrane</location>
        <topology evidence="6">Multi-pass membrane protein</topology>
    </subcellularLocation>
</comment>
<evidence type="ECO:0000256" key="1">
    <source>
        <dbReference type="ARBA" id="ARBA00004651"/>
    </source>
</evidence>
<feature type="transmembrane region" description="Helical" evidence="7">
    <location>
        <begin position="12"/>
        <end position="29"/>
    </location>
</feature>
<keyword evidence="5 7" id="KW-0472">Membrane</keyword>
<organism evidence="9 10">
    <name type="scientific">Enhygromyxa salina</name>
    <dbReference type="NCBI Taxonomy" id="215803"/>
    <lineage>
        <taxon>Bacteria</taxon>
        <taxon>Pseudomonadati</taxon>
        <taxon>Myxococcota</taxon>
        <taxon>Polyangia</taxon>
        <taxon>Nannocystales</taxon>
        <taxon>Nannocystaceae</taxon>
        <taxon>Enhygromyxa</taxon>
    </lineage>
</organism>
<evidence type="ECO:0000256" key="2">
    <source>
        <dbReference type="ARBA" id="ARBA00022475"/>
    </source>
</evidence>
<dbReference type="GO" id="GO:0015031">
    <property type="term" value="P:protein transport"/>
    <property type="evidence" value="ECO:0007669"/>
    <property type="project" value="UniProtKB-KW"/>
</dbReference>
<dbReference type="RefSeq" id="WP_181233248.1">
    <property type="nucleotide sequence ID" value="NZ_PVNL01000030.1"/>
</dbReference>
<evidence type="ECO:0000256" key="3">
    <source>
        <dbReference type="ARBA" id="ARBA00022692"/>
    </source>
</evidence>
<evidence type="ECO:0000313" key="10">
    <source>
        <dbReference type="Proteomes" id="UP000238823"/>
    </source>
</evidence>
<reference evidence="9 10" key="1">
    <citation type="submission" date="2018-03" db="EMBL/GenBank/DDBJ databases">
        <title>Draft Genome Sequences of the Obligatory Marine Myxobacteria Enhygromyxa salina SWB007.</title>
        <authorList>
            <person name="Poehlein A."/>
            <person name="Moghaddam J.A."/>
            <person name="Harms H."/>
            <person name="Alanjari M."/>
            <person name="Koenig G.M."/>
            <person name="Daniel R."/>
            <person name="Schaeberle T.F."/>
        </authorList>
    </citation>
    <scope>NUCLEOTIDE SEQUENCE [LARGE SCALE GENOMIC DNA]</scope>
    <source>
        <strain evidence="9 10">SWB007</strain>
    </source>
</reference>
<feature type="transmembrane region" description="Helical" evidence="7">
    <location>
        <begin position="147"/>
        <end position="167"/>
    </location>
</feature>
<accession>A0A2S9YVS0</accession>
<evidence type="ECO:0000313" key="9">
    <source>
        <dbReference type="EMBL" id="PRQ09180.1"/>
    </source>
</evidence>
<feature type="domain" description="MotA/TolQ/ExbB proton channel" evidence="8">
    <location>
        <begin position="93"/>
        <end position="173"/>
    </location>
</feature>
<keyword evidence="4 7" id="KW-1133">Transmembrane helix</keyword>
<dbReference type="EMBL" id="PVNL01000030">
    <property type="protein sequence ID" value="PRQ09180.1"/>
    <property type="molecule type" value="Genomic_DNA"/>
</dbReference>
<feature type="transmembrane region" description="Helical" evidence="7">
    <location>
        <begin position="108"/>
        <end position="127"/>
    </location>
</feature>
<evidence type="ECO:0000256" key="4">
    <source>
        <dbReference type="ARBA" id="ARBA00022989"/>
    </source>
</evidence>